<feature type="signal peptide" evidence="2">
    <location>
        <begin position="1"/>
        <end position="21"/>
    </location>
</feature>
<feature type="chain" id="PRO_5001923605" evidence="2">
    <location>
        <begin position="22"/>
        <end position="163"/>
    </location>
</feature>
<dbReference type="InterPro" id="IPR027385">
    <property type="entry name" value="Beta-barrel_OMP"/>
</dbReference>
<protein>
    <submittedName>
        <fullName evidence="4">Membrane protein</fullName>
    </submittedName>
</protein>
<keyword evidence="1 2" id="KW-0732">Signal</keyword>
<dbReference type="Pfam" id="PF13505">
    <property type="entry name" value="OMP_b-brl"/>
    <property type="match status" value="1"/>
</dbReference>
<evidence type="ECO:0000256" key="1">
    <source>
        <dbReference type="ARBA" id="ARBA00022729"/>
    </source>
</evidence>
<dbReference type="Proteomes" id="UP000029556">
    <property type="component" value="Unassembled WGS sequence"/>
</dbReference>
<evidence type="ECO:0000313" key="5">
    <source>
        <dbReference type="Proteomes" id="UP000029556"/>
    </source>
</evidence>
<evidence type="ECO:0000259" key="3">
    <source>
        <dbReference type="Pfam" id="PF13505"/>
    </source>
</evidence>
<feature type="domain" description="Outer membrane protein beta-barrel" evidence="3">
    <location>
        <begin position="10"/>
        <end position="161"/>
    </location>
</feature>
<gene>
    <name evidence="4" type="ORF">HMPREF2137_09725</name>
</gene>
<dbReference type="RefSeq" id="WP_036873994.1">
    <property type="nucleotide sequence ID" value="NZ_JRNN01000077.1"/>
</dbReference>
<comment type="caution">
    <text evidence="4">The sequence shown here is derived from an EMBL/GenBank/DDBJ whole genome shotgun (WGS) entry which is preliminary data.</text>
</comment>
<organism evidence="4 5">
    <name type="scientific">Hoylesella buccalis DNF00853</name>
    <dbReference type="NCBI Taxonomy" id="1401074"/>
    <lineage>
        <taxon>Bacteria</taxon>
        <taxon>Pseudomonadati</taxon>
        <taxon>Bacteroidota</taxon>
        <taxon>Bacteroidia</taxon>
        <taxon>Bacteroidales</taxon>
        <taxon>Prevotellaceae</taxon>
        <taxon>Hoylesella</taxon>
    </lineage>
</organism>
<dbReference type="EMBL" id="JRNN01000077">
    <property type="protein sequence ID" value="KGF33898.1"/>
    <property type="molecule type" value="Genomic_DNA"/>
</dbReference>
<proteinExistence type="predicted"/>
<accession>A0A095ZGU3</accession>
<evidence type="ECO:0000313" key="4">
    <source>
        <dbReference type="EMBL" id="KGF33898.1"/>
    </source>
</evidence>
<dbReference type="AlphaFoldDB" id="A0A095ZGU3"/>
<sequence>MKMKKLLTMIAALLMTLTASAQFEQDKMYIGGSLTGLNLSYSGLDKLNLGVQAQGGYLFEDNLMVLGNLSYQHSGYESVPDYISVGVGGRYYIVQNGIYLGVNCKLIHANHNYNDVMPGLEVGYAYFLSRTVTVEPAVYYDQSFKKHSDFSTIGFRIGIGVYL</sequence>
<name>A0A095ZGU3_9BACT</name>
<reference evidence="4 5" key="1">
    <citation type="submission" date="2014-07" db="EMBL/GenBank/DDBJ databases">
        <authorList>
            <person name="McCorrison J."/>
            <person name="Sanka R."/>
            <person name="Torralba M."/>
            <person name="Gillis M."/>
            <person name="Haft D.H."/>
            <person name="Methe B."/>
            <person name="Sutton G."/>
            <person name="Nelson K.E."/>
        </authorList>
    </citation>
    <scope>NUCLEOTIDE SEQUENCE [LARGE SCALE GENOMIC DNA]</scope>
    <source>
        <strain evidence="4 5">DNF00853</strain>
    </source>
</reference>
<dbReference type="OrthoDB" id="945117at2"/>
<evidence type="ECO:0000256" key="2">
    <source>
        <dbReference type="SAM" id="SignalP"/>
    </source>
</evidence>